<dbReference type="PANTHER" id="PTHR11846:SF0">
    <property type="entry name" value="ADENYLOSUCCINATE SYNTHETASE"/>
    <property type="match status" value="1"/>
</dbReference>
<protein>
    <recommendedName>
        <fullName evidence="9 11">Adenylosuccinate synthetase</fullName>
        <shortName evidence="9">AMPSase</shortName>
        <shortName evidence="9">AdSS</shortName>
        <ecNumber evidence="9 11">6.3.4.4</ecNumber>
    </recommendedName>
    <alternativeName>
        <fullName evidence="9">IMP--aspartate ligase</fullName>
    </alternativeName>
</protein>
<keyword evidence="3 9" id="KW-0479">Metal-binding</keyword>
<dbReference type="EMBL" id="JAOPGA020000568">
    <property type="protein sequence ID" value="KAL0479497.1"/>
    <property type="molecule type" value="Genomic_DNA"/>
</dbReference>
<evidence type="ECO:0000256" key="6">
    <source>
        <dbReference type="ARBA" id="ARBA00022842"/>
    </source>
</evidence>
<dbReference type="Gene3D" id="3.90.170.10">
    <property type="entry name" value="Adenylosuccinate Synthetase, subunit A, domain 3"/>
    <property type="match status" value="1"/>
</dbReference>
<comment type="pathway">
    <text evidence="9 11">Purine metabolism; AMP biosynthesis via de novo pathway; AMP from IMP: step 1/2.</text>
</comment>
<dbReference type="PROSITE" id="PS01266">
    <property type="entry name" value="ADENYLOSUCCIN_SYN_1"/>
    <property type="match status" value="1"/>
</dbReference>
<proteinExistence type="inferred from homology"/>
<evidence type="ECO:0000313" key="12">
    <source>
        <dbReference type="EMBL" id="KAL0479497.1"/>
    </source>
</evidence>
<accession>A0AAW2YTJ6</accession>
<keyword evidence="13" id="KW-1185">Reference proteome</keyword>
<feature type="binding site" evidence="9">
    <location>
        <begin position="13"/>
        <end position="16"/>
    </location>
    <ligand>
        <name>IMP</name>
        <dbReference type="ChEBI" id="CHEBI:58053"/>
    </ligand>
</feature>
<feature type="binding site" evidence="9">
    <location>
        <position position="40"/>
    </location>
    <ligand>
        <name>Mg(2+)</name>
        <dbReference type="ChEBI" id="CHEBI:18420"/>
    </ligand>
</feature>
<dbReference type="InterPro" id="IPR027417">
    <property type="entry name" value="P-loop_NTPase"/>
</dbReference>
<dbReference type="HAMAP" id="MF_00011">
    <property type="entry name" value="Adenylosucc_synth"/>
    <property type="match status" value="1"/>
</dbReference>
<keyword evidence="2 9" id="KW-0436">Ligase</keyword>
<dbReference type="InterPro" id="IPR001114">
    <property type="entry name" value="Adenylosuccinate_synthetase"/>
</dbReference>
<feature type="binding site" evidence="9">
    <location>
        <begin position="38"/>
        <end position="41"/>
    </location>
    <ligand>
        <name>IMP</name>
        <dbReference type="ChEBI" id="CHEBI:58053"/>
    </ligand>
</feature>
<dbReference type="GO" id="GO:0046040">
    <property type="term" value="P:IMP metabolic process"/>
    <property type="evidence" value="ECO:0007669"/>
    <property type="project" value="TreeGrafter"/>
</dbReference>
<dbReference type="GO" id="GO:0004019">
    <property type="term" value="F:adenylosuccinate synthase activity"/>
    <property type="evidence" value="ECO:0007669"/>
    <property type="project" value="UniProtKB-UniRule"/>
</dbReference>
<keyword evidence="6 9" id="KW-0460">Magnesium</keyword>
<feature type="binding site" evidence="9">
    <location>
        <position position="300"/>
    </location>
    <ligand>
        <name>IMP</name>
        <dbReference type="ChEBI" id="CHEBI:58053"/>
    </ligand>
</feature>
<dbReference type="FunFam" id="1.10.300.10:FF:000001">
    <property type="entry name" value="Adenylosuccinate synthetase"/>
    <property type="match status" value="1"/>
</dbReference>
<evidence type="ECO:0000256" key="1">
    <source>
        <dbReference type="ARBA" id="ARBA00011738"/>
    </source>
</evidence>
<dbReference type="FunFam" id="3.90.170.10:FF:000001">
    <property type="entry name" value="Adenylosuccinate synthetase"/>
    <property type="match status" value="1"/>
</dbReference>
<dbReference type="InterPro" id="IPR042111">
    <property type="entry name" value="Adenylosuccinate_synth_dom3"/>
</dbReference>
<feature type="binding site" evidence="9">
    <location>
        <begin position="410"/>
        <end position="412"/>
    </location>
    <ligand>
        <name>GTP</name>
        <dbReference type="ChEBI" id="CHEBI:37565"/>
    </ligand>
</feature>
<keyword evidence="9" id="KW-0963">Cytoplasm</keyword>
<dbReference type="InterPro" id="IPR042109">
    <property type="entry name" value="Adenylosuccinate_synth_dom1"/>
</dbReference>
<keyword evidence="5 9" id="KW-0658">Purine biosynthesis</keyword>
<dbReference type="EC" id="6.3.4.4" evidence="9 11"/>
<dbReference type="Gene3D" id="1.10.300.10">
    <property type="entry name" value="Adenylosuccinate Synthetase, subunit A, domain 2"/>
    <property type="match status" value="1"/>
</dbReference>
<comment type="function">
    <text evidence="11">Plays an important role in the de novo pathway of purine nucleotide biosynthesis.</text>
</comment>
<dbReference type="GO" id="GO:0044208">
    <property type="term" value="P:'de novo' AMP biosynthetic process"/>
    <property type="evidence" value="ECO:0007669"/>
    <property type="project" value="UniProtKB-UniRule"/>
</dbReference>
<feature type="active site" description="Proton acceptor" evidence="9">
    <location>
        <position position="13"/>
    </location>
</feature>
<feature type="active site" description="Proton donor" evidence="9">
    <location>
        <position position="41"/>
    </location>
</feature>
<dbReference type="NCBIfam" id="NF002223">
    <property type="entry name" value="PRK01117.1"/>
    <property type="match status" value="1"/>
</dbReference>
<dbReference type="Gene3D" id="3.40.440.10">
    <property type="entry name" value="Adenylosuccinate Synthetase, subunit A, domain 1"/>
    <property type="match status" value="1"/>
</dbReference>
<keyword evidence="4 9" id="KW-0547">Nucleotide-binding</keyword>
<comment type="subunit">
    <text evidence="1 9">Homodimer.</text>
</comment>
<dbReference type="SUPFAM" id="SSF52540">
    <property type="entry name" value="P-loop containing nucleoside triphosphate hydrolases"/>
    <property type="match status" value="1"/>
</dbReference>
<evidence type="ECO:0000256" key="7">
    <source>
        <dbReference type="ARBA" id="ARBA00023134"/>
    </source>
</evidence>
<evidence type="ECO:0000256" key="5">
    <source>
        <dbReference type="ARBA" id="ARBA00022755"/>
    </source>
</evidence>
<evidence type="ECO:0000256" key="2">
    <source>
        <dbReference type="ARBA" id="ARBA00022598"/>
    </source>
</evidence>
<feature type="binding site" evidence="9">
    <location>
        <begin position="40"/>
        <end position="42"/>
    </location>
    <ligand>
        <name>GTP</name>
        <dbReference type="ChEBI" id="CHEBI:37565"/>
    </ligand>
</feature>
<comment type="function">
    <text evidence="8">Plays an important role in the salvage pathway for purine nucleotide biosynthesis. Catalyzes the first committed step in the biosynthesis of AMP from IMP.</text>
</comment>
<feature type="binding site" evidence="9">
    <location>
        <position position="221"/>
    </location>
    <ligand>
        <name>IMP</name>
        <dbReference type="ChEBI" id="CHEBI:58053"/>
    </ligand>
</feature>
<comment type="caution">
    <text evidence="12">The sequence shown here is derived from an EMBL/GenBank/DDBJ whole genome shotgun (WGS) entry which is preliminary data.</text>
</comment>
<evidence type="ECO:0000256" key="8">
    <source>
        <dbReference type="ARBA" id="ARBA00025008"/>
    </source>
</evidence>
<dbReference type="InterPro" id="IPR018220">
    <property type="entry name" value="Adenylosuccin_syn_GTP-bd"/>
</dbReference>
<feature type="binding site" evidence="9">
    <location>
        <position position="302"/>
    </location>
    <ligand>
        <name>GTP</name>
        <dbReference type="ChEBI" id="CHEBI:37565"/>
    </ligand>
</feature>
<keyword evidence="7 9" id="KW-0342">GTP-binding</keyword>
<name>A0AAW2YTJ6_9EUKA</name>
<evidence type="ECO:0000256" key="10">
    <source>
        <dbReference type="PROSITE-ProRule" id="PRU10134"/>
    </source>
</evidence>
<dbReference type="SMART" id="SM00788">
    <property type="entry name" value="Adenylsucc_synt"/>
    <property type="match status" value="1"/>
</dbReference>
<evidence type="ECO:0000313" key="13">
    <source>
        <dbReference type="Proteomes" id="UP001431209"/>
    </source>
</evidence>
<feature type="binding site" evidence="9">
    <location>
        <position position="13"/>
    </location>
    <ligand>
        <name>Mg(2+)</name>
        <dbReference type="ChEBI" id="CHEBI:18420"/>
    </ligand>
</feature>
<dbReference type="Proteomes" id="UP001431209">
    <property type="component" value="Unassembled WGS sequence"/>
</dbReference>
<dbReference type="GO" id="GO:0005737">
    <property type="term" value="C:cytoplasm"/>
    <property type="evidence" value="ECO:0007669"/>
    <property type="project" value="UniProtKB-SubCell"/>
</dbReference>
<evidence type="ECO:0000256" key="11">
    <source>
        <dbReference type="RuleBase" id="RU000520"/>
    </source>
</evidence>
<comment type="similarity">
    <text evidence="9 11">Belongs to the adenylosuccinate synthetase family.</text>
</comment>
<dbReference type="CDD" id="cd03108">
    <property type="entry name" value="AdSS"/>
    <property type="match status" value="1"/>
</dbReference>
<dbReference type="AlphaFoldDB" id="A0AAW2YTJ6"/>
<gene>
    <name evidence="12" type="ORF">AKO1_007664</name>
</gene>
<evidence type="ECO:0000256" key="4">
    <source>
        <dbReference type="ARBA" id="ARBA00022741"/>
    </source>
</evidence>
<feature type="binding site" evidence="9">
    <location>
        <position position="236"/>
    </location>
    <ligand>
        <name>IMP</name>
        <dbReference type="ChEBI" id="CHEBI:58053"/>
    </ligand>
</feature>
<dbReference type="NCBIfam" id="TIGR00184">
    <property type="entry name" value="purA"/>
    <property type="match status" value="1"/>
</dbReference>
<dbReference type="InterPro" id="IPR033128">
    <property type="entry name" value="Adenylosuccin_syn_Lys_AS"/>
</dbReference>
<dbReference type="PROSITE" id="PS00513">
    <property type="entry name" value="ADENYLOSUCCIN_SYN_2"/>
    <property type="match status" value="1"/>
</dbReference>
<feature type="active site" evidence="10">
    <location>
        <position position="141"/>
    </location>
</feature>
<organism evidence="12 13">
    <name type="scientific">Acrasis kona</name>
    <dbReference type="NCBI Taxonomy" id="1008807"/>
    <lineage>
        <taxon>Eukaryota</taxon>
        <taxon>Discoba</taxon>
        <taxon>Heterolobosea</taxon>
        <taxon>Tetramitia</taxon>
        <taxon>Eutetramitia</taxon>
        <taxon>Acrasidae</taxon>
        <taxon>Acrasis</taxon>
    </lineage>
</organism>
<dbReference type="GO" id="GO:0005525">
    <property type="term" value="F:GTP binding"/>
    <property type="evidence" value="ECO:0007669"/>
    <property type="project" value="UniProtKB-UniRule"/>
</dbReference>
<comment type="subcellular location">
    <subcellularLocation>
        <location evidence="9">Cytoplasm</location>
    </subcellularLocation>
</comment>
<feature type="binding site" evidence="9">
    <location>
        <begin position="296"/>
        <end position="302"/>
    </location>
    <ligand>
        <name>substrate</name>
    </ligand>
</feature>
<reference evidence="12 13" key="1">
    <citation type="submission" date="2024-03" db="EMBL/GenBank/DDBJ databases">
        <title>The Acrasis kona genome and developmental transcriptomes reveal deep origins of eukaryotic multicellular pathways.</title>
        <authorList>
            <person name="Sheikh S."/>
            <person name="Fu C.-J."/>
            <person name="Brown M.W."/>
            <person name="Baldauf S.L."/>
        </authorList>
    </citation>
    <scope>NUCLEOTIDE SEQUENCE [LARGE SCALE GENOMIC DNA]</scope>
    <source>
        <strain evidence="12 13">ATCC MYA-3509</strain>
    </source>
</reference>
<feature type="binding site" evidence="9">
    <location>
        <begin position="12"/>
        <end position="18"/>
    </location>
    <ligand>
        <name>GTP</name>
        <dbReference type="ChEBI" id="CHEBI:37565"/>
    </ligand>
</feature>
<comment type="catalytic activity">
    <reaction evidence="9 11">
        <text>IMP + L-aspartate + GTP = N(6)-(1,2-dicarboxyethyl)-AMP + GDP + phosphate + 2 H(+)</text>
        <dbReference type="Rhea" id="RHEA:15753"/>
        <dbReference type="ChEBI" id="CHEBI:15378"/>
        <dbReference type="ChEBI" id="CHEBI:29991"/>
        <dbReference type="ChEBI" id="CHEBI:37565"/>
        <dbReference type="ChEBI" id="CHEBI:43474"/>
        <dbReference type="ChEBI" id="CHEBI:57567"/>
        <dbReference type="ChEBI" id="CHEBI:58053"/>
        <dbReference type="ChEBI" id="CHEBI:58189"/>
        <dbReference type="EC" id="6.3.4.4"/>
    </reaction>
</comment>
<dbReference type="Pfam" id="PF00709">
    <property type="entry name" value="Adenylsucc_synt"/>
    <property type="match status" value="1"/>
</dbReference>
<feature type="binding site" evidence="9">
    <location>
        <begin position="328"/>
        <end position="330"/>
    </location>
    <ligand>
        <name>GTP</name>
        <dbReference type="ChEBI" id="CHEBI:37565"/>
    </ligand>
</feature>
<evidence type="ECO:0000256" key="9">
    <source>
        <dbReference type="HAMAP-Rule" id="MF_03125"/>
    </source>
</evidence>
<feature type="binding site" evidence="9">
    <location>
        <position position="144"/>
    </location>
    <ligand>
        <name>IMP</name>
        <dbReference type="ChEBI" id="CHEBI:58053"/>
        <note>ligand shared between dimeric partners</note>
    </ligand>
</feature>
<dbReference type="PANTHER" id="PTHR11846">
    <property type="entry name" value="ADENYLOSUCCINATE SYNTHETASE"/>
    <property type="match status" value="1"/>
</dbReference>
<evidence type="ECO:0000256" key="3">
    <source>
        <dbReference type="ARBA" id="ARBA00022723"/>
    </source>
</evidence>
<feature type="binding site" evidence="9">
    <location>
        <position position="130"/>
    </location>
    <ligand>
        <name>IMP</name>
        <dbReference type="ChEBI" id="CHEBI:58053"/>
    </ligand>
</feature>
<dbReference type="InterPro" id="IPR042110">
    <property type="entry name" value="Adenylosuccinate_synth_dom2"/>
</dbReference>
<sequence length="429" mass="47237">MSIKAVVGGQWGDEGKGKLVDLIAQEHDICARYNGGANAGHTIVHNGKKYKTNLLPSGVITPSCSNLIGNGVVLDVPKLFEEIDVMKGDGLDVSEKVLVSDRAHLVFGFHKEMDALSEKMLGKNEEIGTTKKGIGPAYGTKISRNGCRAGDLLELEVFEKKYRTLAATLQKQFELSYDFEAELKLFKDVYIPRITPMIIDGVAYMNSAIKQKKNILLEGANAVMLDIDFGTYPFVTSSNPTVGGACTGLGIPPREISEVYAVVKAYCTRVGSGPFPTELHDEVGEKIREIGGEFGTTTGRPRRCGWLDVPAVKYGHMLNGYEYICLTKLDVLDTFDEIKVGVKYIHDGKELPAVSQSLKITSNIKMEYETFPGWKQDISKCRTFEELPINAQKYVLRLEELFEVPIKWVGVGAGRDAIVIRDVKGSSKQ</sequence>
<dbReference type="GO" id="GO:0000287">
    <property type="term" value="F:magnesium ion binding"/>
    <property type="evidence" value="ECO:0007669"/>
    <property type="project" value="UniProtKB-UniRule"/>
</dbReference>
<comment type="cofactor">
    <cofactor evidence="9">
        <name>Mg(2+)</name>
        <dbReference type="ChEBI" id="CHEBI:18420"/>
    </cofactor>
    <text evidence="9">Binds 1 Mg(2+) ion per subunit.</text>
</comment>
<comment type="function">
    <text evidence="9">Plays an important role in the de novo pathway and in the salvage pathway of purine nucleotide biosynthesis. Catalyzes the first commited step in the biosynthesis of AMP from IMP.</text>
</comment>